<keyword evidence="4" id="KW-1185">Reference proteome</keyword>
<proteinExistence type="predicted"/>
<evidence type="ECO:0000313" key="4">
    <source>
        <dbReference type="Proteomes" id="UP000534306"/>
    </source>
</evidence>
<evidence type="ECO:0000313" key="5">
    <source>
        <dbReference type="Proteomes" id="UP000553957"/>
    </source>
</evidence>
<keyword evidence="1" id="KW-1133">Transmembrane helix</keyword>
<evidence type="ECO:0000313" key="2">
    <source>
        <dbReference type="EMBL" id="MBB6564755.1"/>
    </source>
</evidence>
<dbReference type="EMBL" id="JACHKF010000001">
    <property type="protein sequence ID" value="MBB6564755.1"/>
    <property type="molecule type" value="Genomic_DNA"/>
</dbReference>
<reference evidence="2 5" key="2">
    <citation type="submission" date="2020-08" db="EMBL/GenBank/DDBJ databases">
        <title>Sequencing the genomes of 1000 actinobacteria strains.</title>
        <authorList>
            <person name="Klenk H.-P."/>
        </authorList>
    </citation>
    <scope>NUCLEOTIDE SEQUENCE [LARGE SCALE GENOMIC DNA]</scope>
    <source>
        <strain evidence="2 5">DSM 15626</strain>
    </source>
</reference>
<evidence type="ECO:0000313" key="3">
    <source>
        <dbReference type="EMBL" id="NOL42457.1"/>
    </source>
</evidence>
<dbReference type="EMBL" id="JABJRC010000004">
    <property type="protein sequence ID" value="NOL42457.1"/>
    <property type="molecule type" value="Genomic_DNA"/>
</dbReference>
<accession>A0A7Y4L190</accession>
<dbReference type="AlphaFoldDB" id="A0A7Y4L190"/>
<keyword evidence="1" id="KW-0812">Transmembrane</keyword>
<dbReference type="Proteomes" id="UP000534306">
    <property type="component" value="Unassembled WGS sequence"/>
</dbReference>
<gene>
    <name evidence="2" type="ORF">HNR71_000392</name>
    <name evidence="3" type="ORF">HPO96_19605</name>
</gene>
<dbReference type="RefSeq" id="WP_171674937.1">
    <property type="nucleotide sequence ID" value="NZ_BAAAGT010000006.1"/>
</dbReference>
<evidence type="ECO:0000256" key="1">
    <source>
        <dbReference type="SAM" id="Phobius"/>
    </source>
</evidence>
<feature type="transmembrane region" description="Helical" evidence="1">
    <location>
        <begin position="371"/>
        <end position="393"/>
    </location>
</feature>
<reference evidence="3 4" key="1">
    <citation type="submission" date="2020-05" db="EMBL/GenBank/DDBJ databases">
        <title>Genome sequence of Kribbella sandramycini ATCC 39419.</title>
        <authorList>
            <person name="Maclea K.S."/>
            <person name="Fair J.L."/>
        </authorList>
    </citation>
    <scope>NUCLEOTIDE SEQUENCE [LARGE SCALE GENOMIC DNA]</scope>
    <source>
        <strain evidence="3 4">ATCC 39419</strain>
    </source>
</reference>
<sequence length="395" mass="43772">MSAELLAKPKDPSVYVCRMAVLTLRLPEAVEHSYGSPEMSKLASEADARLRKALDADARVIEVEPPGDNGIANAATYYFTSTDQEQSDLAEATGGYQVLRLDGILYFRVRVPIKNQPLYRNISDVPTDEYLVAWDGISLAVQWRQDKLSPTGSGGHVVFDVLKDVAAEAGYTAENIACTASCLHEFVHAELVTVADSPPDQLRTIGRTTIGPVCILPFSMQGTDLENLQRIERMVSYSLNYYARGRNREDAIHFLEQRARDDAAEVLYLSYERAARRRWPNPAVLLDLWRLRGSRFRTRKLLAGLWLALALVDSHRRNWAEADEFLAETIADNGLELLADSLEIDRGVKDLDLSIVRSTIERTATHLESRLVVLATFAGAVAALAGAGLTVLLTK</sequence>
<protein>
    <submittedName>
        <fullName evidence="3">Uncharacterized protein</fullName>
    </submittedName>
</protein>
<organism evidence="3 4">
    <name type="scientific">Kribbella sandramycini</name>
    <dbReference type="NCBI Taxonomy" id="60450"/>
    <lineage>
        <taxon>Bacteria</taxon>
        <taxon>Bacillati</taxon>
        <taxon>Actinomycetota</taxon>
        <taxon>Actinomycetes</taxon>
        <taxon>Propionibacteriales</taxon>
        <taxon>Kribbellaceae</taxon>
        <taxon>Kribbella</taxon>
    </lineage>
</organism>
<keyword evidence="1" id="KW-0472">Membrane</keyword>
<name>A0A7Y4L190_9ACTN</name>
<dbReference type="Proteomes" id="UP000553957">
    <property type="component" value="Unassembled WGS sequence"/>
</dbReference>
<comment type="caution">
    <text evidence="3">The sequence shown here is derived from an EMBL/GenBank/DDBJ whole genome shotgun (WGS) entry which is preliminary data.</text>
</comment>